<reference evidence="12" key="1">
    <citation type="journal article" date="2023" name="GigaByte">
        <title>Genome assembly of the bearded iris, Iris pallida Lam.</title>
        <authorList>
            <person name="Bruccoleri R.E."/>
            <person name="Oakeley E.J."/>
            <person name="Faust A.M.E."/>
            <person name="Altorfer M."/>
            <person name="Dessus-Babus S."/>
            <person name="Burckhardt D."/>
            <person name="Oertli M."/>
            <person name="Naumann U."/>
            <person name="Petersen F."/>
            <person name="Wong J."/>
        </authorList>
    </citation>
    <scope>NUCLEOTIDE SEQUENCE</scope>
    <source>
        <strain evidence="12">GSM-AAB239-AS_SAM_17_03QT</strain>
    </source>
</reference>
<keyword evidence="10" id="KW-0520">NAD</keyword>
<protein>
    <recommendedName>
        <fullName evidence="11">NADH kinase</fullName>
        <ecNumber evidence="11">2.7.1.86</ecNumber>
    </recommendedName>
</protein>
<comment type="caution">
    <text evidence="12">The sequence shown here is derived from an EMBL/GenBank/DDBJ whole genome shotgun (WGS) entry which is preliminary data.</text>
</comment>
<keyword evidence="6" id="KW-0547">Nucleotide-binding</keyword>
<evidence type="ECO:0000256" key="1">
    <source>
        <dbReference type="ARBA" id="ARBA00004496"/>
    </source>
</evidence>
<dbReference type="FunFam" id="3.40.50.10330:FF:000027">
    <property type="entry name" value="NADH kinase"/>
    <property type="match status" value="1"/>
</dbReference>
<keyword evidence="9" id="KW-0521">NADP</keyword>
<comment type="subunit">
    <text evidence="3">Homodimer.</text>
</comment>
<dbReference type="PANTHER" id="PTHR20275">
    <property type="entry name" value="NAD KINASE"/>
    <property type="match status" value="1"/>
</dbReference>
<dbReference type="GO" id="GO:0042736">
    <property type="term" value="F:NADH kinase activity"/>
    <property type="evidence" value="ECO:0007669"/>
    <property type="project" value="UniProtKB-EC"/>
</dbReference>
<evidence type="ECO:0000313" key="12">
    <source>
        <dbReference type="EMBL" id="KAJ6801869.1"/>
    </source>
</evidence>
<keyword evidence="13" id="KW-1185">Reference proteome</keyword>
<dbReference type="GO" id="GO:0019674">
    <property type="term" value="P:NAD+ metabolic process"/>
    <property type="evidence" value="ECO:0007669"/>
    <property type="project" value="InterPro"/>
</dbReference>
<evidence type="ECO:0000256" key="7">
    <source>
        <dbReference type="ARBA" id="ARBA00022777"/>
    </source>
</evidence>
<sequence>MWRRRVMLLLKPFDVYPPRQIGNGQIPKVLSYLDDRCRVHKDTINFCQDVLRRKNLDWETVFRSDLSKPIRNVDLIITVGGDGTLLRGSHFLDDTIPVLGVNSDPTQEEEVDEFSNEFDATRSTGYLCAASAGNFEQVLDEILEDHMYPSELSRISLRLNDQSLPTYALNDILVADPCPATVSRFSFRIKTDNQNSSSLVNCRSSGLRVSTAAGSTAAMLSAGGFPMPILSREIQYMVREPISPRHVDVPFMHGLVKPDESIHVTWCSKEGAIYVDGSHVFYSIQHGDVIELSTKAPILKVYLPQSRIK</sequence>
<keyword evidence="7 12" id="KW-0418">Kinase</keyword>
<dbReference type="InterPro" id="IPR017438">
    <property type="entry name" value="ATP-NAD_kinase_N"/>
</dbReference>
<evidence type="ECO:0000256" key="6">
    <source>
        <dbReference type="ARBA" id="ARBA00022741"/>
    </source>
</evidence>
<dbReference type="GO" id="GO:0006741">
    <property type="term" value="P:NADP+ biosynthetic process"/>
    <property type="evidence" value="ECO:0007669"/>
    <property type="project" value="InterPro"/>
</dbReference>
<dbReference type="Gene3D" id="3.40.50.10330">
    <property type="entry name" value="Probable inorganic polyphosphate/atp-NAD kinase, domain 1"/>
    <property type="match status" value="1"/>
</dbReference>
<dbReference type="EC" id="2.7.1.86" evidence="11"/>
<dbReference type="AlphaFoldDB" id="A0AAX6ED55"/>
<dbReference type="PANTHER" id="PTHR20275:SF28">
    <property type="entry name" value="NADH KINASE"/>
    <property type="match status" value="1"/>
</dbReference>
<comment type="similarity">
    <text evidence="2">Belongs to the NAD kinase family.</text>
</comment>
<evidence type="ECO:0000256" key="4">
    <source>
        <dbReference type="ARBA" id="ARBA00022490"/>
    </source>
</evidence>
<evidence type="ECO:0000256" key="8">
    <source>
        <dbReference type="ARBA" id="ARBA00022840"/>
    </source>
</evidence>
<evidence type="ECO:0000256" key="11">
    <source>
        <dbReference type="ARBA" id="ARBA00066398"/>
    </source>
</evidence>
<reference evidence="12" key="2">
    <citation type="submission" date="2023-04" db="EMBL/GenBank/DDBJ databases">
        <authorList>
            <person name="Bruccoleri R.E."/>
            <person name="Oakeley E.J."/>
            <person name="Faust A.-M."/>
            <person name="Dessus-Babus S."/>
            <person name="Altorfer M."/>
            <person name="Burckhardt D."/>
            <person name="Oertli M."/>
            <person name="Naumann U."/>
            <person name="Petersen F."/>
            <person name="Wong J."/>
        </authorList>
    </citation>
    <scope>NUCLEOTIDE SEQUENCE</scope>
    <source>
        <strain evidence="12">GSM-AAB239-AS_SAM_17_03QT</strain>
        <tissue evidence="12">Leaf</tissue>
    </source>
</reference>
<dbReference type="EMBL" id="JANAVB010037618">
    <property type="protein sequence ID" value="KAJ6801869.1"/>
    <property type="molecule type" value="Genomic_DNA"/>
</dbReference>
<gene>
    <name evidence="12" type="ORF">M6B38_196525</name>
</gene>
<evidence type="ECO:0000256" key="2">
    <source>
        <dbReference type="ARBA" id="ARBA00010995"/>
    </source>
</evidence>
<keyword evidence="5" id="KW-0808">Transferase</keyword>
<evidence type="ECO:0000313" key="13">
    <source>
        <dbReference type="Proteomes" id="UP001140949"/>
    </source>
</evidence>
<evidence type="ECO:0000256" key="10">
    <source>
        <dbReference type="ARBA" id="ARBA00023027"/>
    </source>
</evidence>
<dbReference type="Pfam" id="PF01513">
    <property type="entry name" value="NAD_kinase"/>
    <property type="match status" value="1"/>
</dbReference>
<dbReference type="Proteomes" id="UP001140949">
    <property type="component" value="Unassembled WGS sequence"/>
</dbReference>
<name>A0AAX6ED55_IRIPA</name>
<dbReference type="FunFam" id="2.60.200.30:FF:000015">
    <property type="entry name" value="NAD(H) kinase 3"/>
    <property type="match status" value="1"/>
</dbReference>
<comment type="subcellular location">
    <subcellularLocation>
        <location evidence="1">Cytoplasm</location>
    </subcellularLocation>
</comment>
<evidence type="ECO:0000256" key="9">
    <source>
        <dbReference type="ARBA" id="ARBA00022857"/>
    </source>
</evidence>
<evidence type="ECO:0000256" key="3">
    <source>
        <dbReference type="ARBA" id="ARBA00011738"/>
    </source>
</evidence>
<keyword evidence="4" id="KW-0963">Cytoplasm</keyword>
<dbReference type="Gene3D" id="2.60.200.30">
    <property type="entry name" value="Probable inorganic polyphosphate/atp-NAD kinase, domain 2"/>
    <property type="match status" value="1"/>
</dbReference>
<dbReference type="InterPro" id="IPR002504">
    <property type="entry name" value="NADK"/>
</dbReference>
<organism evidence="12 13">
    <name type="scientific">Iris pallida</name>
    <name type="common">Sweet iris</name>
    <dbReference type="NCBI Taxonomy" id="29817"/>
    <lineage>
        <taxon>Eukaryota</taxon>
        <taxon>Viridiplantae</taxon>
        <taxon>Streptophyta</taxon>
        <taxon>Embryophyta</taxon>
        <taxon>Tracheophyta</taxon>
        <taxon>Spermatophyta</taxon>
        <taxon>Magnoliopsida</taxon>
        <taxon>Liliopsida</taxon>
        <taxon>Asparagales</taxon>
        <taxon>Iridaceae</taxon>
        <taxon>Iridoideae</taxon>
        <taxon>Irideae</taxon>
        <taxon>Iris</taxon>
    </lineage>
</organism>
<proteinExistence type="inferred from homology"/>
<dbReference type="GO" id="GO:0005524">
    <property type="term" value="F:ATP binding"/>
    <property type="evidence" value="ECO:0007669"/>
    <property type="project" value="UniProtKB-KW"/>
</dbReference>
<keyword evidence="8" id="KW-0067">ATP-binding</keyword>
<dbReference type="InterPro" id="IPR016064">
    <property type="entry name" value="NAD/diacylglycerol_kinase_sf"/>
</dbReference>
<dbReference type="SUPFAM" id="SSF111331">
    <property type="entry name" value="NAD kinase/diacylglycerol kinase-like"/>
    <property type="match status" value="1"/>
</dbReference>
<dbReference type="GO" id="GO:0005737">
    <property type="term" value="C:cytoplasm"/>
    <property type="evidence" value="ECO:0007669"/>
    <property type="project" value="UniProtKB-SubCell"/>
</dbReference>
<evidence type="ECO:0000256" key="5">
    <source>
        <dbReference type="ARBA" id="ARBA00022679"/>
    </source>
</evidence>
<accession>A0AAX6ED55</accession>
<dbReference type="InterPro" id="IPR017437">
    <property type="entry name" value="ATP-NAD_kinase_PpnK-typ_C"/>
</dbReference>
<dbReference type="GO" id="GO:0003951">
    <property type="term" value="F:NAD+ kinase activity"/>
    <property type="evidence" value="ECO:0007669"/>
    <property type="project" value="InterPro"/>
</dbReference>